<feature type="region of interest" description="Disordered" evidence="1">
    <location>
        <begin position="1"/>
        <end position="46"/>
    </location>
</feature>
<evidence type="ECO:0000256" key="1">
    <source>
        <dbReference type="SAM" id="MobiDB-lite"/>
    </source>
</evidence>
<reference evidence="2 3" key="1">
    <citation type="journal article" date="2019" name="Sci. Rep.">
        <title>Orb-weaving spider Araneus ventricosus genome elucidates the spidroin gene catalogue.</title>
        <authorList>
            <person name="Kono N."/>
            <person name="Nakamura H."/>
            <person name="Ohtoshi R."/>
            <person name="Moran D.A.P."/>
            <person name="Shinohara A."/>
            <person name="Yoshida Y."/>
            <person name="Fujiwara M."/>
            <person name="Mori M."/>
            <person name="Tomita M."/>
            <person name="Arakawa K."/>
        </authorList>
    </citation>
    <scope>NUCLEOTIDE SEQUENCE [LARGE SCALE GENOMIC DNA]</scope>
</reference>
<comment type="caution">
    <text evidence="2">The sequence shown here is derived from an EMBL/GenBank/DDBJ whole genome shotgun (WGS) entry which is preliminary data.</text>
</comment>
<evidence type="ECO:0000313" key="3">
    <source>
        <dbReference type="Proteomes" id="UP000499080"/>
    </source>
</evidence>
<feature type="compositionally biased region" description="Basic and acidic residues" evidence="1">
    <location>
        <begin position="25"/>
        <end position="35"/>
    </location>
</feature>
<sequence length="124" mass="13966">MGRSLLNESDDPDLHKKRQGSSPTKRNESAERNENVPRSGLGLPVRIRIPRSDSASDSLYGTGFPFPIRNPRSRVNVGWEREGDRERMLFLQAEGVLSLRSPCFIAADKFLRGSRAEDAKTRLI</sequence>
<keyword evidence="3" id="KW-1185">Reference proteome</keyword>
<dbReference type="EMBL" id="BGPR01007799">
    <property type="protein sequence ID" value="GBN29596.1"/>
    <property type="molecule type" value="Genomic_DNA"/>
</dbReference>
<name>A0A4Y2MVB8_ARAVE</name>
<gene>
    <name evidence="2" type="ORF">AVEN_37230_1</name>
</gene>
<protein>
    <submittedName>
        <fullName evidence="2">Uncharacterized protein</fullName>
    </submittedName>
</protein>
<organism evidence="2 3">
    <name type="scientific">Araneus ventricosus</name>
    <name type="common">Orbweaver spider</name>
    <name type="synonym">Epeira ventricosa</name>
    <dbReference type="NCBI Taxonomy" id="182803"/>
    <lineage>
        <taxon>Eukaryota</taxon>
        <taxon>Metazoa</taxon>
        <taxon>Ecdysozoa</taxon>
        <taxon>Arthropoda</taxon>
        <taxon>Chelicerata</taxon>
        <taxon>Arachnida</taxon>
        <taxon>Araneae</taxon>
        <taxon>Araneomorphae</taxon>
        <taxon>Entelegynae</taxon>
        <taxon>Araneoidea</taxon>
        <taxon>Araneidae</taxon>
        <taxon>Araneus</taxon>
    </lineage>
</organism>
<accession>A0A4Y2MVB8</accession>
<proteinExistence type="predicted"/>
<dbReference type="AlphaFoldDB" id="A0A4Y2MVB8"/>
<dbReference type="Proteomes" id="UP000499080">
    <property type="component" value="Unassembled WGS sequence"/>
</dbReference>
<evidence type="ECO:0000313" key="2">
    <source>
        <dbReference type="EMBL" id="GBN29596.1"/>
    </source>
</evidence>